<sequence length="200" mass="22726">MSTFSLSQPCPRSIEVGGICYTLNLSFDRVLSAFELLSSDELEGIDSFDVIFDWFVIAPKVKNLSVRADVVNEIFDKLINFDKNTSDTEAETISFEQDAPFIYAAFRQAYGIDLFQEQGKLQWWEFVALLGALPSDTRLSDIIDIRIRPVPAPNGRNQEQISALLKLKAQYAIKNPVNKQSAQDGWERLWGILEKQAEER</sequence>
<gene>
    <name evidence="1" type="ORF">ERS852540_02141</name>
</gene>
<dbReference type="Proteomes" id="UP000095662">
    <property type="component" value="Unassembled WGS sequence"/>
</dbReference>
<dbReference type="OrthoDB" id="1758052at2"/>
<reference evidence="1 2" key="1">
    <citation type="submission" date="2015-09" db="EMBL/GenBank/DDBJ databases">
        <authorList>
            <consortium name="Pathogen Informatics"/>
        </authorList>
    </citation>
    <scope>NUCLEOTIDE SEQUENCE [LARGE SCALE GENOMIC DNA]</scope>
    <source>
        <strain evidence="1 2">2789STDY5834928</strain>
    </source>
</reference>
<evidence type="ECO:0000313" key="2">
    <source>
        <dbReference type="Proteomes" id="UP000095662"/>
    </source>
</evidence>
<dbReference type="Pfam" id="PF06854">
    <property type="entry name" value="Phage_Gp15"/>
    <property type="match status" value="1"/>
</dbReference>
<dbReference type="EMBL" id="CZBY01000020">
    <property type="protein sequence ID" value="CUQ90501.1"/>
    <property type="molecule type" value="Genomic_DNA"/>
</dbReference>
<organism evidence="1 2">
    <name type="scientific">[Eubacterium] siraeum</name>
    <dbReference type="NCBI Taxonomy" id="39492"/>
    <lineage>
        <taxon>Bacteria</taxon>
        <taxon>Bacillati</taxon>
        <taxon>Bacillota</taxon>
        <taxon>Clostridia</taxon>
        <taxon>Eubacteriales</taxon>
        <taxon>Oscillospiraceae</taxon>
        <taxon>Oscillospiraceae incertae sedis</taxon>
    </lineage>
</organism>
<protein>
    <submittedName>
        <fullName evidence="1">Bacteriophage Gp15 protein</fullName>
    </submittedName>
</protein>
<evidence type="ECO:0000313" key="1">
    <source>
        <dbReference type="EMBL" id="CUQ90501.1"/>
    </source>
</evidence>
<dbReference type="AlphaFoldDB" id="A0A175A387"/>
<name>A0A175A387_9FIRM</name>
<dbReference type="InterPro" id="IPR009660">
    <property type="entry name" value="Phage_A500_Gp15"/>
</dbReference>
<dbReference type="STRING" id="39492.ERS852540_02141"/>
<proteinExistence type="predicted"/>
<accession>A0A175A387</accession>